<reference evidence="1 2" key="1">
    <citation type="journal article" date="2019" name="Nat. Ecol. Evol.">
        <title>Megaphylogeny resolves global patterns of mushroom evolution.</title>
        <authorList>
            <person name="Varga T."/>
            <person name="Krizsan K."/>
            <person name="Foldi C."/>
            <person name="Dima B."/>
            <person name="Sanchez-Garcia M."/>
            <person name="Sanchez-Ramirez S."/>
            <person name="Szollosi G.J."/>
            <person name="Szarkandi J.G."/>
            <person name="Papp V."/>
            <person name="Albert L."/>
            <person name="Andreopoulos W."/>
            <person name="Angelini C."/>
            <person name="Antonin V."/>
            <person name="Barry K.W."/>
            <person name="Bougher N.L."/>
            <person name="Buchanan P."/>
            <person name="Buyck B."/>
            <person name="Bense V."/>
            <person name="Catcheside P."/>
            <person name="Chovatia M."/>
            <person name="Cooper J."/>
            <person name="Damon W."/>
            <person name="Desjardin D."/>
            <person name="Finy P."/>
            <person name="Geml J."/>
            <person name="Haridas S."/>
            <person name="Hughes K."/>
            <person name="Justo A."/>
            <person name="Karasinski D."/>
            <person name="Kautmanova I."/>
            <person name="Kiss B."/>
            <person name="Kocsube S."/>
            <person name="Kotiranta H."/>
            <person name="LaButti K.M."/>
            <person name="Lechner B.E."/>
            <person name="Liimatainen K."/>
            <person name="Lipzen A."/>
            <person name="Lukacs Z."/>
            <person name="Mihaltcheva S."/>
            <person name="Morgado L.N."/>
            <person name="Niskanen T."/>
            <person name="Noordeloos M.E."/>
            <person name="Ohm R.A."/>
            <person name="Ortiz-Santana B."/>
            <person name="Ovrebo C."/>
            <person name="Racz N."/>
            <person name="Riley R."/>
            <person name="Savchenko A."/>
            <person name="Shiryaev A."/>
            <person name="Soop K."/>
            <person name="Spirin V."/>
            <person name="Szebenyi C."/>
            <person name="Tomsovsky M."/>
            <person name="Tulloss R.E."/>
            <person name="Uehling J."/>
            <person name="Grigoriev I.V."/>
            <person name="Vagvolgyi C."/>
            <person name="Papp T."/>
            <person name="Martin F.M."/>
            <person name="Miettinen O."/>
            <person name="Hibbett D.S."/>
            <person name="Nagy L.G."/>
        </authorList>
    </citation>
    <scope>NUCLEOTIDE SEQUENCE [LARGE SCALE GENOMIC DNA]</scope>
    <source>
        <strain evidence="1 2">OMC1185</strain>
    </source>
</reference>
<sequence>MTLVTNVDNDPLILASLTSLSANMDRIFTAAFMHERCTQSVLIEETWRSLGSLQTASIKLMDVGQSYSPFCHPQEVLYSAAWWSAGELRYIDDTVVIAKDMLHATVILLDAAVIERGRLRQGISIRRSREIFVEICTACSEKYQTLERTKS</sequence>
<evidence type="ECO:0000313" key="1">
    <source>
        <dbReference type="EMBL" id="TFK46386.1"/>
    </source>
</evidence>
<dbReference type="EMBL" id="ML213530">
    <property type="protein sequence ID" value="TFK46386.1"/>
    <property type="molecule type" value="Genomic_DNA"/>
</dbReference>
<proteinExistence type="predicted"/>
<evidence type="ECO:0000313" key="2">
    <source>
        <dbReference type="Proteomes" id="UP000305948"/>
    </source>
</evidence>
<gene>
    <name evidence="1" type="ORF">OE88DRAFT_915445</name>
</gene>
<organism evidence="1 2">
    <name type="scientific">Heliocybe sulcata</name>
    <dbReference type="NCBI Taxonomy" id="5364"/>
    <lineage>
        <taxon>Eukaryota</taxon>
        <taxon>Fungi</taxon>
        <taxon>Dikarya</taxon>
        <taxon>Basidiomycota</taxon>
        <taxon>Agaricomycotina</taxon>
        <taxon>Agaricomycetes</taxon>
        <taxon>Gloeophyllales</taxon>
        <taxon>Gloeophyllaceae</taxon>
        <taxon>Heliocybe</taxon>
    </lineage>
</organism>
<keyword evidence="2" id="KW-1185">Reference proteome</keyword>
<dbReference type="AlphaFoldDB" id="A0A5C3MPU0"/>
<accession>A0A5C3MPU0</accession>
<protein>
    <submittedName>
        <fullName evidence="1">Uncharacterized protein</fullName>
    </submittedName>
</protein>
<name>A0A5C3MPU0_9AGAM</name>
<dbReference type="Proteomes" id="UP000305948">
    <property type="component" value="Unassembled WGS sequence"/>
</dbReference>